<organism evidence="7 8">
    <name type="scientific">Actinomadura rudentiformis</name>
    <dbReference type="NCBI Taxonomy" id="359158"/>
    <lineage>
        <taxon>Bacteria</taxon>
        <taxon>Bacillati</taxon>
        <taxon>Actinomycetota</taxon>
        <taxon>Actinomycetes</taxon>
        <taxon>Streptosporangiales</taxon>
        <taxon>Thermomonosporaceae</taxon>
        <taxon>Actinomadura</taxon>
    </lineage>
</organism>
<reference evidence="7 8" key="1">
    <citation type="submission" date="2019-09" db="EMBL/GenBank/DDBJ databases">
        <title>Actinomadura physcomitrii sp. nov., a novel actinomycete isolated from moss [Physcomitrium sphaericum (Ludw) Fuernr].</title>
        <authorList>
            <person name="Zhuang X."/>
            <person name="Liu C."/>
        </authorList>
    </citation>
    <scope>NUCLEOTIDE SEQUENCE [LARGE SCALE GENOMIC DNA]</scope>
    <source>
        <strain evidence="7 8">HMC1</strain>
    </source>
</reference>
<dbReference type="InterPro" id="IPR004107">
    <property type="entry name" value="Integrase_SAM-like_N"/>
</dbReference>
<protein>
    <submittedName>
        <fullName evidence="7">Site-specific integrase</fullName>
    </submittedName>
</protein>
<dbReference type="InterPro" id="IPR050808">
    <property type="entry name" value="Phage_Integrase"/>
</dbReference>
<dbReference type="InterPro" id="IPR011010">
    <property type="entry name" value="DNA_brk_join_enz"/>
</dbReference>
<evidence type="ECO:0000256" key="3">
    <source>
        <dbReference type="ARBA" id="ARBA00023125"/>
    </source>
</evidence>
<evidence type="ECO:0000259" key="6">
    <source>
        <dbReference type="PROSITE" id="PS51898"/>
    </source>
</evidence>
<dbReference type="PROSITE" id="PS51898">
    <property type="entry name" value="TYR_RECOMBINASE"/>
    <property type="match status" value="1"/>
</dbReference>
<keyword evidence="4" id="KW-0233">DNA recombination</keyword>
<dbReference type="Gene3D" id="1.10.443.10">
    <property type="entry name" value="Intergrase catalytic core"/>
    <property type="match status" value="1"/>
</dbReference>
<comment type="caution">
    <text evidence="7">The sequence shown here is derived from an EMBL/GenBank/DDBJ whole genome shotgun (WGS) entry which is preliminary data.</text>
</comment>
<keyword evidence="2" id="KW-0229">DNA integration</keyword>
<dbReference type="InterPro" id="IPR013762">
    <property type="entry name" value="Integrase-like_cat_sf"/>
</dbReference>
<dbReference type="InterPro" id="IPR002104">
    <property type="entry name" value="Integrase_catalytic"/>
</dbReference>
<keyword evidence="3" id="KW-0238">DNA-binding</keyword>
<evidence type="ECO:0000256" key="1">
    <source>
        <dbReference type="ARBA" id="ARBA00008857"/>
    </source>
</evidence>
<dbReference type="GO" id="GO:0003677">
    <property type="term" value="F:DNA binding"/>
    <property type="evidence" value="ECO:0007669"/>
    <property type="project" value="UniProtKB-KW"/>
</dbReference>
<dbReference type="EMBL" id="WBMT01000002">
    <property type="protein sequence ID" value="KAB2351622.1"/>
    <property type="molecule type" value="Genomic_DNA"/>
</dbReference>
<evidence type="ECO:0000313" key="8">
    <source>
        <dbReference type="Proteomes" id="UP000468735"/>
    </source>
</evidence>
<proteinExistence type="inferred from homology"/>
<feature type="compositionally biased region" description="Basic and acidic residues" evidence="5">
    <location>
        <begin position="7"/>
        <end position="19"/>
    </location>
</feature>
<dbReference type="PANTHER" id="PTHR30629">
    <property type="entry name" value="PROPHAGE INTEGRASE"/>
    <property type="match status" value="1"/>
</dbReference>
<dbReference type="AlphaFoldDB" id="A0A6H9ZBC6"/>
<feature type="region of interest" description="Disordered" evidence="5">
    <location>
        <begin position="1"/>
        <end position="25"/>
    </location>
</feature>
<dbReference type="Proteomes" id="UP000468735">
    <property type="component" value="Unassembled WGS sequence"/>
</dbReference>
<evidence type="ECO:0000256" key="2">
    <source>
        <dbReference type="ARBA" id="ARBA00022908"/>
    </source>
</evidence>
<dbReference type="CDD" id="cd01189">
    <property type="entry name" value="INT_ICEBs1_C_like"/>
    <property type="match status" value="1"/>
</dbReference>
<dbReference type="Gene3D" id="1.10.150.130">
    <property type="match status" value="1"/>
</dbReference>
<gene>
    <name evidence="7" type="ORF">F8566_05195</name>
</gene>
<dbReference type="RefSeq" id="WP_151558543.1">
    <property type="nucleotide sequence ID" value="NZ_WBMT01000002.1"/>
</dbReference>
<dbReference type="InterPro" id="IPR010998">
    <property type="entry name" value="Integrase_recombinase_N"/>
</dbReference>
<comment type="similarity">
    <text evidence="1">Belongs to the 'phage' integrase family.</text>
</comment>
<dbReference type="GO" id="GO:0006310">
    <property type="term" value="P:DNA recombination"/>
    <property type="evidence" value="ECO:0007669"/>
    <property type="project" value="UniProtKB-KW"/>
</dbReference>
<evidence type="ECO:0000313" key="7">
    <source>
        <dbReference type="EMBL" id="KAB2351622.1"/>
    </source>
</evidence>
<name>A0A6H9ZBC6_9ACTN</name>
<dbReference type="SUPFAM" id="SSF56349">
    <property type="entry name" value="DNA breaking-rejoining enzymes"/>
    <property type="match status" value="1"/>
</dbReference>
<evidence type="ECO:0000256" key="5">
    <source>
        <dbReference type="SAM" id="MobiDB-lite"/>
    </source>
</evidence>
<sequence>MGYTKDLWTRPEKSAEGKTKRVRNGRWGKGKRWLACWTNTDGKEESKAFRTRTAADKHWQGKETDKERGEYIDSKAGDALFATFGKRWLGSRIVDPSSVIQYESKYRLHVEPTFGKRKVSRIKPSDVQQWLRNLSERFEVSTVLASFLVLQGALELAVADGAIKTNPARSKAVQVPKRSPKEVEAWSDERVFAVIDAHPERYRLVPILGAGCGLREGEIFGLAEEDIDFDEKVIRVRRQLKKVNGTFIFSLPKNDRERIVPLPDWVAGAIHDHVKVHPPRPYSLPWEKTTGKAHTCKLLLRWRTDDLHIRARNFSETVWKPAIVKAEVIPAPEKVKDEKPGKDGKRKTRVRYATSRKEGTHQLRHFYASVTLAEGVSIKELAEYLGHHDPGFTLRTYAHMLPCSHERARKAIDNRMQLRLAA</sequence>
<dbReference type="Pfam" id="PF14659">
    <property type="entry name" value="Phage_int_SAM_3"/>
    <property type="match status" value="1"/>
</dbReference>
<feature type="domain" description="Tyr recombinase" evidence="6">
    <location>
        <begin position="181"/>
        <end position="413"/>
    </location>
</feature>
<dbReference type="PANTHER" id="PTHR30629:SF2">
    <property type="entry name" value="PROPHAGE INTEGRASE INTS-RELATED"/>
    <property type="match status" value="1"/>
</dbReference>
<keyword evidence="8" id="KW-1185">Reference proteome</keyword>
<evidence type="ECO:0000256" key="4">
    <source>
        <dbReference type="ARBA" id="ARBA00023172"/>
    </source>
</evidence>
<accession>A0A6H9ZBC6</accession>
<dbReference type="GO" id="GO:0015074">
    <property type="term" value="P:DNA integration"/>
    <property type="evidence" value="ECO:0007669"/>
    <property type="project" value="UniProtKB-KW"/>
</dbReference>
<dbReference type="OrthoDB" id="1822491at2"/>